<dbReference type="Pfam" id="PF05521">
    <property type="entry name" value="Phage_HCP"/>
    <property type="match status" value="1"/>
</dbReference>
<dbReference type="Gene3D" id="2.40.10.270">
    <property type="entry name" value="Bacteriophage SPP1 head-tail adaptor protein"/>
    <property type="match status" value="1"/>
</dbReference>
<dbReference type="InterPro" id="IPR038666">
    <property type="entry name" value="SSP1_head-tail_sf"/>
</dbReference>
<proteinExistence type="predicted"/>
<dbReference type="EMBL" id="BK015709">
    <property type="protein sequence ID" value="DAE21167.1"/>
    <property type="molecule type" value="Genomic_DNA"/>
</dbReference>
<protein>
    <submittedName>
        <fullName evidence="1">Head tail adaptor</fullName>
    </submittedName>
</protein>
<accession>A0A8S5QPH3</accession>
<evidence type="ECO:0000313" key="1">
    <source>
        <dbReference type="EMBL" id="DAE21167.1"/>
    </source>
</evidence>
<reference evidence="1" key="1">
    <citation type="journal article" date="2021" name="Proc. Natl. Acad. Sci. U.S.A.">
        <title>A Catalog of Tens of Thousands of Viruses from Human Metagenomes Reveals Hidden Associations with Chronic Diseases.</title>
        <authorList>
            <person name="Tisza M.J."/>
            <person name="Buck C.B."/>
        </authorList>
    </citation>
    <scope>NUCLEOTIDE SEQUENCE</scope>
    <source>
        <strain evidence="1">Ct6oU4</strain>
    </source>
</reference>
<organism evidence="1">
    <name type="scientific">Siphoviridae sp. ct6oU4</name>
    <dbReference type="NCBI Taxonomy" id="2826299"/>
    <lineage>
        <taxon>Viruses</taxon>
        <taxon>Duplodnaviria</taxon>
        <taxon>Heunggongvirae</taxon>
        <taxon>Uroviricota</taxon>
        <taxon>Caudoviricetes</taxon>
    </lineage>
</organism>
<dbReference type="InterPro" id="IPR008767">
    <property type="entry name" value="Phage_SPP1_head-tail_adaptor"/>
</dbReference>
<sequence length="113" mass="12951">MIRAGLLDEVCDVVRYEKTTDKFGADTGRWNVVAEGVPCQVTHKNSGFGELNGEVVYQHVTTFVFRYTDALREYDRLRWDGKTYQIEGIDRSRRRLGEMPVTCSLIGMTDELP</sequence>
<name>A0A8S5QPH3_9CAUD</name>